<proteinExistence type="predicted"/>
<evidence type="ECO:0000256" key="8">
    <source>
        <dbReference type="SAM" id="MobiDB-lite"/>
    </source>
</evidence>
<protein>
    <recommendedName>
        <fullName evidence="10">Ion transport domain-containing protein</fullName>
    </recommendedName>
</protein>
<feature type="transmembrane region" description="Helical" evidence="9">
    <location>
        <begin position="437"/>
        <end position="462"/>
    </location>
</feature>
<dbReference type="GO" id="GO:0015279">
    <property type="term" value="F:store-operated calcium channel activity"/>
    <property type="evidence" value="ECO:0007669"/>
    <property type="project" value="TreeGrafter"/>
</dbReference>
<reference evidence="11 12" key="1">
    <citation type="submission" date="2022-05" db="EMBL/GenBank/DDBJ databases">
        <authorList>
            <consortium name="Genoscope - CEA"/>
            <person name="William W."/>
        </authorList>
    </citation>
    <scope>NUCLEOTIDE SEQUENCE [LARGE SCALE GENOMIC DNA]</scope>
</reference>
<dbReference type="Proteomes" id="UP001159428">
    <property type="component" value="Unassembled WGS sequence"/>
</dbReference>
<name>A0AAU9W9J2_9CNID</name>
<evidence type="ECO:0000313" key="11">
    <source>
        <dbReference type="EMBL" id="CAH3108967.1"/>
    </source>
</evidence>
<feature type="transmembrane region" description="Helical" evidence="9">
    <location>
        <begin position="370"/>
        <end position="395"/>
    </location>
</feature>
<keyword evidence="4 9" id="KW-1133">Transmembrane helix</keyword>
<feature type="transmembrane region" description="Helical" evidence="9">
    <location>
        <begin position="246"/>
        <end position="268"/>
    </location>
</feature>
<dbReference type="PANTHER" id="PTHR10117:SF54">
    <property type="entry name" value="TRANSIENT RECEPTOR POTENTIAL-GAMMA PROTEIN"/>
    <property type="match status" value="1"/>
</dbReference>
<keyword evidence="12" id="KW-1185">Reference proteome</keyword>
<keyword evidence="2" id="KW-0813">Transport</keyword>
<feature type="region of interest" description="Disordered" evidence="8">
    <location>
        <begin position="504"/>
        <end position="535"/>
    </location>
</feature>
<feature type="transmembrane region" description="Helical" evidence="9">
    <location>
        <begin position="288"/>
        <end position="313"/>
    </location>
</feature>
<feature type="compositionally biased region" description="Basic and acidic residues" evidence="8">
    <location>
        <begin position="506"/>
        <end position="535"/>
    </location>
</feature>
<dbReference type="GO" id="GO:0034703">
    <property type="term" value="C:cation channel complex"/>
    <property type="evidence" value="ECO:0007669"/>
    <property type="project" value="TreeGrafter"/>
</dbReference>
<keyword evidence="5" id="KW-0406">Ion transport</keyword>
<keyword evidence="3 9" id="KW-0812">Transmembrane</keyword>
<comment type="caution">
    <text evidence="11">The sequence shown here is derived from an EMBL/GenBank/DDBJ whole genome shotgun (WGS) entry which is preliminary data.</text>
</comment>
<dbReference type="GO" id="GO:0051480">
    <property type="term" value="P:regulation of cytosolic calcium ion concentration"/>
    <property type="evidence" value="ECO:0007669"/>
    <property type="project" value="TreeGrafter"/>
</dbReference>
<evidence type="ECO:0000256" key="3">
    <source>
        <dbReference type="ARBA" id="ARBA00022692"/>
    </source>
</evidence>
<evidence type="ECO:0000256" key="7">
    <source>
        <dbReference type="ARBA" id="ARBA00023303"/>
    </source>
</evidence>
<keyword evidence="6 9" id="KW-0472">Membrane</keyword>
<gene>
    <name evidence="11" type="ORF">PMEA_00002784</name>
</gene>
<evidence type="ECO:0000256" key="9">
    <source>
        <dbReference type="SAM" id="Phobius"/>
    </source>
</evidence>
<evidence type="ECO:0000259" key="10">
    <source>
        <dbReference type="Pfam" id="PF00520"/>
    </source>
</evidence>
<evidence type="ECO:0000256" key="2">
    <source>
        <dbReference type="ARBA" id="ARBA00022448"/>
    </source>
</evidence>
<dbReference type="InterPro" id="IPR005821">
    <property type="entry name" value="Ion_trans_dom"/>
</dbReference>
<feature type="transmembrane region" description="Helical" evidence="9">
    <location>
        <begin position="216"/>
        <end position="234"/>
    </location>
</feature>
<evidence type="ECO:0000313" key="12">
    <source>
        <dbReference type="Proteomes" id="UP001159428"/>
    </source>
</evidence>
<sequence length="602" mass="69797">MSETWNKVCQLCKYFKEWISCKSTEDNIEDTTTAQNEEERRWILILSNPLYITLEWLWEIDSNTRNQPNANGTSEMEARKETTLSGIIEASLRDSLLLEKIAAYKYHQYSRDDYMNCARDLEKLAVDIVAKIGPSQLKPLHLIMDIEGTGCLLNEKKPDNFMPSVSLVRFGVEKQRKLVNVLCVCFACGLFIQELMELWLQGRLNYFSKWWNVIDLVMASAFLISYIVWGSAWLTYRGWRPESPSFILSALIYAIACVVAFFHLGRFFQVSSTLGPMQLCLFNMLKDVIKFLAIIFVLFFAFSTGLTKIYSYYIQSEKELQKQDKENITIHYNTTHPYANHITALYNMFWWLFADVNEDRKGVDDHRFRYIPIYVSILMIVFMILAVIVALNMLISMMSYSFENIMKNAITEWKFSRTQMWLEWIHKENAVPVPTNLVLVLALVPVLVRVLVSVLVLFFFWLPYKIITAIIQVRKKEKKKVKTEINRPKGNSTDESELLVNSQELRTSHEGAGERQGSDSVRSDSKVQQSDDDHDKSCCSFCICLENICKKSPPSTNEERKKVMANLVVKYLMERYPEKFPLSEIIKAQSDDYGSGQRSGQT</sequence>
<evidence type="ECO:0000256" key="1">
    <source>
        <dbReference type="ARBA" id="ARBA00004141"/>
    </source>
</evidence>
<dbReference type="GO" id="GO:0070679">
    <property type="term" value="F:inositol 1,4,5 trisphosphate binding"/>
    <property type="evidence" value="ECO:0007669"/>
    <property type="project" value="TreeGrafter"/>
</dbReference>
<dbReference type="PANTHER" id="PTHR10117">
    <property type="entry name" value="TRANSIENT RECEPTOR POTENTIAL CHANNEL"/>
    <property type="match status" value="1"/>
</dbReference>
<keyword evidence="7" id="KW-0407">Ion channel</keyword>
<dbReference type="EMBL" id="CALNXJ010000011">
    <property type="protein sequence ID" value="CAH3108967.1"/>
    <property type="molecule type" value="Genomic_DNA"/>
</dbReference>
<evidence type="ECO:0000256" key="6">
    <source>
        <dbReference type="ARBA" id="ARBA00023136"/>
    </source>
</evidence>
<feature type="transmembrane region" description="Helical" evidence="9">
    <location>
        <begin position="178"/>
        <end position="196"/>
    </location>
</feature>
<feature type="domain" description="Ion transport" evidence="10">
    <location>
        <begin position="174"/>
        <end position="407"/>
    </location>
</feature>
<dbReference type="GO" id="GO:0005886">
    <property type="term" value="C:plasma membrane"/>
    <property type="evidence" value="ECO:0007669"/>
    <property type="project" value="TreeGrafter"/>
</dbReference>
<dbReference type="Pfam" id="PF00520">
    <property type="entry name" value="Ion_trans"/>
    <property type="match status" value="1"/>
</dbReference>
<accession>A0AAU9W9J2</accession>
<dbReference type="AlphaFoldDB" id="A0AAU9W9J2"/>
<dbReference type="InterPro" id="IPR002153">
    <property type="entry name" value="TRPC_channel"/>
</dbReference>
<evidence type="ECO:0000256" key="5">
    <source>
        <dbReference type="ARBA" id="ARBA00023065"/>
    </source>
</evidence>
<organism evidence="11 12">
    <name type="scientific">Pocillopora meandrina</name>
    <dbReference type="NCBI Taxonomy" id="46732"/>
    <lineage>
        <taxon>Eukaryota</taxon>
        <taxon>Metazoa</taxon>
        <taxon>Cnidaria</taxon>
        <taxon>Anthozoa</taxon>
        <taxon>Hexacorallia</taxon>
        <taxon>Scleractinia</taxon>
        <taxon>Astrocoeniina</taxon>
        <taxon>Pocilloporidae</taxon>
        <taxon>Pocillopora</taxon>
    </lineage>
</organism>
<evidence type="ECO:0000256" key="4">
    <source>
        <dbReference type="ARBA" id="ARBA00022989"/>
    </source>
</evidence>
<comment type="subcellular location">
    <subcellularLocation>
        <location evidence="1">Membrane</location>
        <topology evidence="1">Multi-pass membrane protein</topology>
    </subcellularLocation>
</comment>